<evidence type="ECO:0000256" key="10">
    <source>
        <dbReference type="ARBA" id="ARBA00023140"/>
    </source>
</evidence>
<keyword evidence="8" id="KW-0560">Oxidoreductase</keyword>
<feature type="domain" description="Acyl-CoA oxidase C-terminal" evidence="14">
    <location>
        <begin position="538"/>
        <end position="667"/>
    </location>
</feature>
<dbReference type="OrthoDB" id="538336at2759"/>
<feature type="active site" description="Proton acceptor" evidence="12">
    <location>
        <position position="476"/>
    </location>
</feature>
<dbReference type="PIRSF" id="PIRSF000168">
    <property type="entry name" value="Acyl-CoA_oxidase"/>
    <property type="match status" value="1"/>
</dbReference>
<evidence type="ECO:0000256" key="3">
    <source>
        <dbReference type="ARBA" id="ARBA00004275"/>
    </source>
</evidence>
<protein>
    <recommendedName>
        <fullName evidence="11">Acyl-coenzyme A oxidase</fullName>
    </recommendedName>
</protein>
<dbReference type="InterPro" id="IPR046373">
    <property type="entry name" value="Acyl-CoA_Oxase/DH_mid-dom_sf"/>
</dbReference>
<evidence type="ECO:0000256" key="6">
    <source>
        <dbReference type="ARBA" id="ARBA00022827"/>
    </source>
</evidence>
<feature type="binding site" evidence="13">
    <location>
        <position position="236"/>
    </location>
    <ligand>
        <name>FAD</name>
        <dbReference type="ChEBI" id="CHEBI:57692"/>
    </ligand>
</feature>
<dbReference type="InterPro" id="IPR009100">
    <property type="entry name" value="AcylCoA_DH/oxidase_NM_dom_sf"/>
</dbReference>
<keyword evidence="7" id="KW-0276">Fatty acid metabolism</keyword>
<dbReference type="GO" id="GO:0071949">
    <property type="term" value="F:FAD binding"/>
    <property type="evidence" value="ECO:0007669"/>
    <property type="project" value="InterPro"/>
</dbReference>
<dbReference type="FunFam" id="2.40.110.10:FF:000005">
    <property type="entry name" value="Acyl-coenzyme A oxidase"/>
    <property type="match status" value="1"/>
</dbReference>
<proteinExistence type="inferred from homology"/>
<evidence type="ECO:0000256" key="7">
    <source>
        <dbReference type="ARBA" id="ARBA00022832"/>
    </source>
</evidence>
<feature type="domain" description="Acyl-CoA oxidase/dehydrogenase middle" evidence="15">
    <location>
        <begin position="193"/>
        <end position="302"/>
    </location>
</feature>
<keyword evidence="18" id="KW-1185">Reference proteome</keyword>
<dbReference type="GO" id="GO:0033540">
    <property type="term" value="P:fatty acid beta-oxidation using acyl-CoA oxidase"/>
    <property type="evidence" value="ECO:0007669"/>
    <property type="project" value="TreeGrafter"/>
</dbReference>
<evidence type="ECO:0000313" key="17">
    <source>
        <dbReference type="EMBL" id="KAF6171202.1"/>
    </source>
</evidence>
<gene>
    <name evidence="17" type="ORF">GIB67_001917</name>
</gene>
<comment type="similarity">
    <text evidence="4 11">Belongs to the acyl-CoA oxidase family.</text>
</comment>
<keyword evidence="9" id="KW-0443">Lipid metabolism</keyword>
<accession>A0A7J7NW33</accession>
<dbReference type="InterPro" id="IPR055060">
    <property type="entry name" value="ACOX_C_alpha1"/>
</dbReference>
<name>A0A7J7NW33_9MAGN</name>
<dbReference type="SUPFAM" id="SSF56645">
    <property type="entry name" value="Acyl-CoA dehydrogenase NM domain-like"/>
    <property type="match status" value="1"/>
</dbReference>
<keyword evidence="6 11" id="KW-0274">FAD</keyword>
<dbReference type="FunFam" id="1.20.140.10:FF:000010">
    <property type="entry name" value="Acyl-coenzyme A oxidase"/>
    <property type="match status" value="1"/>
</dbReference>
<evidence type="ECO:0000259" key="14">
    <source>
        <dbReference type="Pfam" id="PF01756"/>
    </source>
</evidence>
<evidence type="ECO:0000256" key="11">
    <source>
        <dbReference type="PIRNR" id="PIRNR000168"/>
    </source>
</evidence>
<evidence type="ECO:0000256" key="9">
    <source>
        <dbReference type="ARBA" id="ARBA00023098"/>
    </source>
</evidence>
<dbReference type="InterPro" id="IPR012258">
    <property type="entry name" value="Acyl-CoA_oxidase"/>
</dbReference>
<dbReference type="InterPro" id="IPR036250">
    <property type="entry name" value="AcylCo_DH-like_C"/>
</dbReference>
<dbReference type="GO" id="GO:0005777">
    <property type="term" value="C:peroxisome"/>
    <property type="evidence" value="ECO:0007669"/>
    <property type="project" value="UniProtKB-SubCell"/>
</dbReference>
<evidence type="ECO:0000256" key="8">
    <source>
        <dbReference type="ARBA" id="ARBA00023002"/>
    </source>
</evidence>
<sequence length="685" mass="76409">MASLSSSDRASYRASILTKHLTQRHLSPLESSSTSLESSICAQYSPPELTERTIGFDVVEMRKLMDGHNWEDRDWLFGVMIQSNLFCPRNRGGRIFVSPDYNQSMEQQREMTMKRVEYLLERGVFERWLTGSGVDDEMRKFAFLEICGMFDHSLAIKIGVHFFLWGGAVQFFGTKRHHDKWLKDSENYAIKGCFAMTELGHGSNVRGIETITTYDSNTGEFVIDTPCESAQKYWIGGAANHATHTIVFSQLIINGNSQGVHAFIAQIRDGDGNISPNVRIADCGLKIGLNGVDNGRLWFDKVRIPRENLLNSVADVSPDGQYLSAIKDPDQRFAAFLAPLTSGRVTIAVSAIYSAKISLAIAIRYSLTRRAFSVSPNGDEVLLLDYPTHQRRLLPLLAKTCAMSFGANYLKRIYVRRTPEANKTIHVVSSAFKAAFSWHNMKTLQECREACGGQGLKTENRVGHLKGEHDVQSTFEGDNNVLMQQISKALIGEYIAAQKKRKPFKGLGLEHMNDPCPVIPSQLTVSTVRSSQFQSAIFCLRERDLLSRFVTEVSQYQSQGESKEKALILSYQLAEDLGRAFTEKAVLQTILEAEASVSDGSLKNVLGLLRSMYALISLEEDAAFLRYGYLSPENAAVVRKEVTKLCSNLRPHALSVVKSFGIPDAFLSPIAFDWIAANSWSSVSQ</sequence>
<comment type="cofactor">
    <cofactor evidence="2">
        <name>FAD</name>
        <dbReference type="ChEBI" id="CHEBI:57692"/>
    </cofactor>
</comment>
<keyword evidence="10" id="KW-0576">Peroxisome</keyword>
<keyword evidence="5 11" id="KW-0285">Flavoprotein</keyword>
<evidence type="ECO:0000256" key="1">
    <source>
        <dbReference type="ARBA" id="ARBA00001201"/>
    </source>
</evidence>
<dbReference type="EMBL" id="JACGCM010000511">
    <property type="protein sequence ID" value="KAF6171202.1"/>
    <property type="molecule type" value="Genomic_DNA"/>
</dbReference>
<dbReference type="PANTHER" id="PTHR10909:SF352">
    <property type="entry name" value="ACYL-COENZYME A OXIDASE-LIKE PROTEIN"/>
    <property type="match status" value="1"/>
</dbReference>
<evidence type="ECO:0000313" key="18">
    <source>
        <dbReference type="Proteomes" id="UP000541444"/>
    </source>
</evidence>
<dbReference type="Pfam" id="PF02770">
    <property type="entry name" value="Acyl-CoA_dh_M"/>
    <property type="match status" value="1"/>
</dbReference>
<dbReference type="Pfam" id="PF22924">
    <property type="entry name" value="ACOX_C_alpha1"/>
    <property type="match status" value="1"/>
</dbReference>
<evidence type="ECO:0000256" key="13">
    <source>
        <dbReference type="PIRSR" id="PIRSR000168-2"/>
    </source>
</evidence>
<comment type="subcellular location">
    <subcellularLocation>
        <location evidence="3">Peroxisome</location>
    </subcellularLocation>
</comment>
<dbReference type="InterPro" id="IPR006091">
    <property type="entry name" value="Acyl-CoA_Oxase/DH_mid-dom"/>
</dbReference>
<comment type="caution">
    <text evidence="17">The sequence shown here is derived from an EMBL/GenBank/DDBJ whole genome shotgun (WGS) entry which is preliminary data.</text>
</comment>
<dbReference type="AlphaFoldDB" id="A0A7J7NW33"/>
<organism evidence="17 18">
    <name type="scientific">Kingdonia uniflora</name>
    <dbReference type="NCBI Taxonomy" id="39325"/>
    <lineage>
        <taxon>Eukaryota</taxon>
        <taxon>Viridiplantae</taxon>
        <taxon>Streptophyta</taxon>
        <taxon>Embryophyta</taxon>
        <taxon>Tracheophyta</taxon>
        <taxon>Spermatophyta</taxon>
        <taxon>Magnoliopsida</taxon>
        <taxon>Ranunculales</taxon>
        <taxon>Circaeasteraceae</taxon>
        <taxon>Kingdonia</taxon>
    </lineage>
</organism>
<dbReference type="Pfam" id="PF01756">
    <property type="entry name" value="ACOX"/>
    <property type="match status" value="1"/>
</dbReference>
<dbReference type="Proteomes" id="UP000541444">
    <property type="component" value="Unassembled WGS sequence"/>
</dbReference>
<evidence type="ECO:0000256" key="4">
    <source>
        <dbReference type="ARBA" id="ARBA00006288"/>
    </source>
</evidence>
<dbReference type="GO" id="GO:0003997">
    <property type="term" value="F:acyl-CoA oxidase activity"/>
    <property type="evidence" value="ECO:0007669"/>
    <property type="project" value="UniProtKB-EC"/>
</dbReference>
<reference evidence="17 18" key="1">
    <citation type="journal article" date="2020" name="IScience">
        <title>Genome Sequencing of the Endangered Kingdonia uniflora (Circaeasteraceae, Ranunculales) Reveals Potential Mechanisms of Evolutionary Specialization.</title>
        <authorList>
            <person name="Sun Y."/>
            <person name="Deng T."/>
            <person name="Zhang A."/>
            <person name="Moore M.J."/>
            <person name="Landis J.B."/>
            <person name="Lin N."/>
            <person name="Zhang H."/>
            <person name="Zhang X."/>
            <person name="Huang J."/>
            <person name="Zhang X."/>
            <person name="Sun H."/>
            <person name="Wang H."/>
        </authorList>
    </citation>
    <scope>NUCLEOTIDE SEQUENCE [LARGE SCALE GENOMIC DNA]</scope>
    <source>
        <strain evidence="17">TB1705</strain>
        <tissue evidence="17">Leaf</tissue>
    </source>
</reference>
<dbReference type="GO" id="GO:0055088">
    <property type="term" value="P:lipid homeostasis"/>
    <property type="evidence" value="ECO:0007669"/>
    <property type="project" value="TreeGrafter"/>
</dbReference>
<feature type="domain" description="Acyl-CoA oxidase C-alpha1" evidence="16">
    <location>
        <begin position="340"/>
        <end position="491"/>
    </location>
</feature>
<dbReference type="Gene3D" id="2.40.110.10">
    <property type="entry name" value="Butyryl-CoA Dehydrogenase, subunit A, domain 2"/>
    <property type="match status" value="1"/>
</dbReference>
<dbReference type="InterPro" id="IPR002655">
    <property type="entry name" value="Acyl-CoA_oxidase_C"/>
</dbReference>
<evidence type="ECO:0000256" key="12">
    <source>
        <dbReference type="PIRSR" id="PIRSR000168-1"/>
    </source>
</evidence>
<feature type="binding site" evidence="13">
    <location>
        <position position="197"/>
    </location>
    <ligand>
        <name>FAD</name>
        <dbReference type="ChEBI" id="CHEBI:57692"/>
    </ligand>
</feature>
<evidence type="ECO:0000256" key="5">
    <source>
        <dbReference type="ARBA" id="ARBA00022630"/>
    </source>
</evidence>
<comment type="catalytic activity">
    <reaction evidence="1">
        <text>a 2,3-saturated acyl-CoA + O2 = a (2E)-enoyl-CoA + H2O2</text>
        <dbReference type="Rhea" id="RHEA:38959"/>
        <dbReference type="ChEBI" id="CHEBI:15379"/>
        <dbReference type="ChEBI" id="CHEBI:16240"/>
        <dbReference type="ChEBI" id="CHEBI:58856"/>
        <dbReference type="ChEBI" id="CHEBI:65111"/>
        <dbReference type="EC" id="1.3.3.6"/>
    </reaction>
</comment>
<evidence type="ECO:0000259" key="15">
    <source>
        <dbReference type="Pfam" id="PF02770"/>
    </source>
</evidence>
<dbReference type="SUPFAM" id="SSF47203">
    <property type="entry name" value="Acyl-CoA dehydrogenase C-terminal domain-like"/>
    <property type="match status" value="2"/>
</dbReference>
<evidence type="ECO:0000259" key="16">
    <source>
        <dbReference type="Pfam" id="PF22924"/>
    </source>
</evidence>
<dbReference type="FunFam" id="1.20.140.10:FF:000007">
    <property type="entry name" value="Acyl-coenzyme A oxidase"/>
    <property type="match status" value="1"/>
</dbReference>
<evidence type="ECO:0000256" key="2">
    <source>
        <dbReference type="ARBA" id="ARBA00001974"/>
    </source>
</evidence>
<dbReference type="GO" id="GO:0005504">
    <property type="term" value="F:fatty acid binding"/>
    <property type="evidence" value="ECO:0007669"/>
    <property type="project" value="TreeGrafter"/>
</dbReference>
<dbReference type="Gene3D" id="1.20.140.10">
    <property type="entry name" value="Butyryl-CoA Dehydrogenase, subunit A, domain 3"/>
    <property type="match status" value="2"/>
</dbReference>
<dbReference type="PANTHER" id="PTHR10909">
    <property type="entry name" value="ELECTRON TRANSPORT OXIDOREDUCTASE"/>
    <property type="match status" value="1"/>
</dbReference>